<keyword evidence="5" id="KW-0808">Transferase</keyword>
<evidence type="ECO:0000256" key="3">
    <source>
        <dbReference type="ARBA" id="ARBA00011245"/>
    </source>
</evidence>
<dbReference type="Pfam" id="PF05770">
    <property type="entry name" value="Ins134_P3_kin"/>
    <property type="match status" value="1"/>
</dbReference>
<dbReference type="InterPro" id="IPR008656">
    <property type="entry name" value="Inositol_tetrakis-P_1-kinase"/>
</dbReference>
<dbReference type="GO" id="GO:0047325">
    <property type="term" value="F:inositol-3,4,5,6-tetrakisphosphate 1-kinase activity"/>
    <property type="evidence" value="ECO:0007669"/>
    <property type="project" value="InterPro"/>
</dbReference>
<evidence type="ECO:0000256" key="7">
    <source>
        <dbReference type="ARBA" id="ARBA00022741"/>
    </source>
</evidence>
<comment type="subunit">
    <text evidence="3">Monomer.</text>
</comment>
<reference evidence="12" key="1">
    <citation type="submission" date="2022-11" db="EMBL/GenBank/DDBJ databases">
        <authorList>
            <person name="Hyden B.L."/>
            <person name="Feng K."/>
            <person name="Yates T."/>
            <person name="Jawdy S."/>
            <person name="Smart L.B."/>
            <person name="Muchero W."/>
        </authorList>
    </citation>
    <scope>NUCLEOTIDE SEQUENCE</scope>
    <source>
        <tissue evidence="12">Shoot tip</tissue>
    </source>
</reference>
<organism evidence="12 13">
    <name type="scientific">Salix purpurea</name>
    <name type="common">Purple osier willow</name>
    <dbReference type="NCBI Taxonomy" id="77065"/>
    <lineage>
        <taxon>Eukaryota</taxon>
        <taxon>Viridiplantae</taxon>
        <taxon>Streptophyta</taxon>
        <taxon>Embryophyta</taxon>
        <taxon>Tracheophyta</taxon>
        <taxon>Spermatophyta</taxon>
        <taxon>Magnoliopsida</taxon>
        <taxon>eudicotyledons</taxon>
        <taxon>Gunneridae</taxon>
        <taxon>Pentapetalae</taxon>
        <taxon>rosids</taxon>
        <taxon>fabids</taxon>
        <taxon>Malpighiales</taxon>
        <taxon>Salicaceae</taxon>
        <taxon>Saliceae</taxon>
        <taxon>Salix</taxon>
    </lineage>
</organism>
<dbReference type="GO" id="GO:0005524">
    <property type="term" value="F:ATP binding"/>
    <property type="evidence" value="ECO:0007669"/>
    <property type="project" value="UniProtKB-KW"/>
</dbReference>
<dbReference type="EMBL" id="JAPFFK010000009">
    <property type="protein sequence ID" value="KAJ6743998.1"/>
    <property type="molecule type" value="Genomic_DNA"/>
</dbReference>
<keyword evidence="8" id="KW-0418">Kinase</keyword>
<dbReference type="GO" id="GO:0000287">
    <property type="term" value="F:magnesium ion binding"/>
    <property type="evidence" value="ECO:0007669"/>
    <property type="project" value="InterPro"/>
</dbReference>
<keyword evidence="13" id="KW-1185">Reference proteome</keyword>
<dbReference type="GO" id="GO:0052725">
    <property type="term" value="F:inositol-1,3,4-trisphosphate 6-kinase activity"/>
    <property type="evidence" value="ECO:0007669"/>
    <property type="project" value="InterPro"/>
</dbReference>
<sequence length="130" mass="14137">MINSEIKVPLIAKPLMADGSETSHKMYLVFDKEGIDKLETRVIIMQEFVNHGGVIFKVYVVGDFVKCVKRKSLPDIKEDKLSLKAKSDLQGVAGGKRKTTRKRKKGISNAEGVAAAATATDALSTTTTLV</sequence>
<evidence type="ECO:0000256" key="4">
    <source>
        <dbReference type="ARBA" id="ARBA00012017"/>
    </source>
</evidence>
<evidence type="ECO:0000313" key="12">
    <source>
        <dbReference type="EMBL" id="KAJ6743998.1"/>
    </source>
</evidence>
<dbReference type="EC" id="2.7.1.159" evidence="4"/>
<comment type="caution">
    <text evidence="12">The sequence shown here is derived from an EMBL/GenBank/DDBJ whole genome shotgun (WGS) entry which is preliminary data.</text>
</comment>
<comment type="cofactor">
    <cofactor evidence="1">
        <name>Mg(2+)</name>
        <dbReference type="ChEBI" id="CHEBI:18420"/>
    </cofactor>
</comment>
<feature type="domain" description="Inositol 1,3,4-trisphosphate 5/6-kinase ATP-grasp" evidence="11">
    <location>
        <begin position="3"/>
        <end position="83"/>
    </location>
</feature>
<proteinExistence type="inferred from homology"/>
<dbReference type="Gene3D" id="3.30.470.20">
    <property type="entry name" value="ATP-grasp fold, B domain"/>
    <property type="match status" value="1"/>
</dbReference>
<dbReference type="OrthoDB" id="1716113at2759"/>
<name>A0A9Q0ZRB0_SALPP</name>
<dbReference type="GO" id="GO:0005737">
    <property type="term" value="C:cytoplasm"/>
    <property type="evidence" value="ECO:0007669"/>
    <property type="project" value="TreeGrafter"/>
</dbReference>
<evidence type="ECO:0000256" key="10">
    <source>
        <dbReference type="ARBA" id="ARBA00022842"/>
    </source>
</evidence>
<dbReference type="PANTHER" id="PTHR14217:SF40">
    <property type="entry name" value="INOSITOL-TETRAKISPHOSPHATE 1-KINASE 2"/>
    <property type="match status" value="1"/>
</dbReference>
<dbReference type="PANTHER" id="PTHR14217">
    <property type="entry name" value="INOSITOL-TETRAKISPHOSPHATE 1-KINASE"/>
    <property type="match status" value="1"/>
</dbReference>
<keyword evidence="6" id="KW-0479">Metal-binding</keyword>
<keyword evidence="10" id="KW-0460">Magnesium</keyword>
<evidence type="ECO:0000256" key="9">
    <source>
        <dbReference type="ARBA" id="ARBA00022840"/>
    </source>
</evidence>
<comment type="similarity">
    <text evidence="2">Belongs to the ITPK1 family.</text>
</comment>
<dbReference type="Proteomes" id="UP001151532">
    <property type="component" value="Chromosome 19"/>
</dbReference>
<dbReference type="AlphaFoldDB" id="A0A9Q0ZRB0"/>
<evidence type="ECO:0000259" key="11">
    <source>
        <dbReference type="Pfam" id="PF05770"/>
    </source>
</evidence>
<evidence type="ECO:0000313" key="13">
    <source>
        <dbReference type="Proteomes" id="UP001151532"/>
    </source>
</evidence>
<evidence type="ECO:0000256" key="1">
    <source>
        <dbReference type="ARBA" id="ARBA00001946"/>
    </source>
</evidence>
<evidence type="ECO:0000256" key="6">
    <source>
        <dbReference type="ARBA" id="ARBA00022723"/>
    </source>
</evidence>
<dbReference type="GO" id="GO:0032957">
    <property type="term" value="P:inositol trisphosphate metabolic process"/>
    <property type="evidence" value="ECO:0007669"/>
    <property type="project" value="InterPro"/>
</dbReference>
<reference evidence="12" key="2">
    <citation type="journal article" date="2023" name="Int. J. Mol. Sci.">
        <title>De Novo Assembly and Annotation of 11 Diverse Shrub Willow (Salix) Genomes Reveals Novel Gene Organization in Sex-Linked Regions.</title>
        <authorList>
            <person name="Hyden B."/>
            <person name="Feng K."/>
            <person name="Yates T.B."/>
            <person name="Jawdy S."/>
            <person name="Cereghino C."/>
            <person name="Smart L.B."/>
            <person name="Muchero W."/>
        </authorList>
    </citation>
    <scope>NUCLEOTIDE SEQUENCE</scope>
    <source>
        <tissue evidence="12">Shoot tip</tissue>
    </source>
</reference>
<evidence type="ECO:0000256" key="8">
    <source>
        <dbReference type="ARBA" id="ARBA00022777"/>
    </source>
</evidence>
<dbReference type="InterPro" id="IPR040464">
    <property type="entry name" value="InsP(3)kin_ATP-grasp"/>
</dbReference>
<keyword evidence="7" id="KW-0547">Nucleotide-binding</keyword>
<gene>
    <name evidence="12" type="ORF">OIU79_030331</name>
</gene>
<evidence type="ECO:0000256" key="2">
    <source>
        <dbReference type="ARBA" id="ARBA00009601"/>
    </source>
</evidence>
<protein>
    <recommendedName>
        <fullName evidence="4">inositol-1,3,4-trisphosphate 5/6-kinase</fullName>
        <ecNumber evidence="4">2.7.1.159</ecNumber>
    </recommendedName>
</protein>
<keyword evidence="9" id="KW-0067">ATP-binding</keyword>
<accession>A0A9Q0ZRB0</accession>
<evidence type="ECO:0000256" key="5">
    <source>
        <dbReference type="ARBA" id="ARBA00022679"/>
    </source>
</evidence>
<dbReference type="GO" id="GO:0052726">
    <property type="term" value="F:inositol-1,3,4-trisphosphate 5-kinase activity"/>
    <property type="evidence" value="ECO:0007669"/>
    <property type="project" value="InterPro"/>
</dbReference>